<dbReference type="InterPro" id="IPR019405">
    <property type="entry name" value="Lactonase_7-beta_prop"/>
</dbReference>
<dbReference type="InterPro" id="IPR050282">
    <property type="entry name" value="Cycloisomerase_2"/>
</dbReference>
<gene>
    <name evidence="2" type="ORF">ACFSJH_18950</name>
</gene>
<dbReference type="RefSeq" id="WP_377775119.1">
    <property type="nucleotide sequence ID" value="NZ_JBHUHO010000047.1"/>
</dbReference>
<sequence length="357" mass="38735">MTNRTLVYVGSYAEESGPSIYVCQFNEENGELHPLQSITDFRNPTFLNVDVNHHRVYAIGETADAAGNKVGEVAAFAIDPATGELELINRKQSVASTTCHIQRDQGSGWLTVTSYHGGMIGLIAIAEDGSIGEILDVAQHAGAGKDPERQDKPHPHSSFYSPDEQYLFVQDLGMDQIVSYKVDRKLGKLQRHGVTTLHPGAGPRHLVFHPTGAFAYVINELDSTVTAYQYIAAKGELVEIATVSTLPADFTGENGCAEITISADGKFLYGSNRGHDSIVVYAINEQTGELTTIQIVKVGGGHPRHFALTPNNQFLLAANRDTNNIVTFKRDSETGMLENTGKQLLLSQPVCVIPVTL</sequence>
<dbReference type="Proteomes" id="UP001597362">
    <property type="component" value="Unassembled WGS sequence"/>
</dbReference>
<organism evidence="2 3">
    <name type="scientific">Paenibacillus yanchengensis</name>
    <dbReference type="NCBI Taxonomy" id="2035833"/>
    <lineage>
        <taxon>Bacteria</taxon>
        <taxon>Bacillati</taxon>
        <taxon>Bacillota</taxon>
        <taxon>Bacilli</taxon>
        <taxon>Bacillales</taxon>
        <taxon>Paenibacillaceae</taxon>
        <taxon>Paenibacillus</taxon>
    </lineage>
</organism>
<comment type="similarity">
    <text evidence="1">Belongs to the cycloisomerase 2 family.</text>
</comment>
<reference evidence="3" key="1">
    <citation type="journal article" date="2019" name="Int. J. Syst. Evol. Microbiol.">
        <title>The Global Catalogue of Microorganisms (GCM) 10K type strain sequencing project: providing services to taxonomists for standard genome sequencing and annotation.</title>
        <authorList>
            <consortium name="The Broad Institute Genomics Platform"/>
            <consortium name="The Broad Institute Genome Sequencing Center for Infectious Disease"/>
            <person name="Wu L."/>
            <person name="Ma J."/>
        </authorList>
    </citation>
    <scope>NUCLEOTIDE SEQUENCE [LARGE SCALE GENOMIC DNA]</scope>
    <source>
        <strain evidence="3">GH52</strain>
    </source>
</reference>
<evidence type="ECO:0000256" key="1">
    <source>
        <dbReference type="ARBA" id="ARBA00005564"/>
    </source>
</evidence>
<dbReference type="PANTHER" id="PTHR30344:SF1">
    <property type="entry name" value="6-PHOSPHOGLUCONOLACTONASE"/>
    <property type="match status" value="1"/>
</dbReference>
<evidence type="ECO:0000313" key="2">
    <source>
        <dbReference type="EMBL" id="MFD2117814.1"/>
    </source>
</evidence>
<proteinExistence type="inferred from homology"/>
<dbReference type="PANTHER" id="PTHR30344">
    <property type="entry name" value="6-PHOSPHOGLUCONOLACTONASE-RELATED"/>
    <property type="match status" value="1"/>
</dbReference>
<accession>A0ABW4YQQ3</accession>
<dbReference type="EMBL" id="JBHUHO010000047">
    <property type="protein sequence ID" value="MFD2117814.1"/>
    <property type="molecule type" value="Genomic_DNA"/>
</dbReference>
<name>A0ABW4YQQ3_9BACL</name>
<comment type="caution">
    <text evidence="2">The sequence shown here is derived from an EMBL/GenBank/DDBJ whole genome shotgun (WGS) entry which is preliminary data.</text>
</comment>
<dbReference type="SUPFAM" id="SSF51004">
    <property type="entry name" value="C-terminal (heme d1) domain of cytochrome cd1-nitrite reductase"/>
    <property type="match status" value="1"/>
</dbReference>
<protein>
    <submittedName>
        <fullName evidence="2">Lactonase family protein</fullName>
    </submittedName>
</protein>
<dbReference type="InterPro" id="IPR011048">
    <property type="entry name" value="Haem_d1_sf"/>
</dbReference>
<dbReference type="InterPro" id="IPR015943">
    <property type="entry name" value="WD40/YVTN_repeat-like_dom_sf"/>
</dbReference>
<dbReference type="Pfam" id="PF10282">
    <property type="entry name" value="Lactonase"/>
    <property type="match status" value="1"/>
</dbReference>
<keyword evidence="3" id="KW-1185">Reference proteome</keyword>
<dbReference type="Gene3D" id="2.130.10.10">
    <property type="entry name" value="YVTN repeat-like/Quinoprotein amine dehydrogenase"/>
    <property type="match status" value="1"/>
</dbReference>
<evidence type="ECO:0000313" key="3">
    <source>
        <dbReference type="Proteomes" id="UP001597362"/>
    </source>
</evidence>